<feature type="transmembrane region" description="Helical" evidence="14">
    <location>
        <begin position="99"/>
        <end position="119"/>
    </location>
</feature>
<evidence type="ECO:0000256" key="12">
    <source>
        <dbReference type="ARBA" id="ARBA00023310"/>
    </source>
</evidence>
<reference evidence="15" key="1">
    <citation type="journal article" date="2018" name="Mol. Phylogenet. Evol.">
        <title>Mitochondrial phylogenomics of the Hymenoptera.</title>
        <authorList>
            <person name="Tang P."/>
            <person name="Zhu J.C."/>
            <person name="Zheng B.Y."/>
            <person name="Wei S.J."/>
            <person name="Sharkey M."/>
            <person name="Chen X.X."/>
            <person name="Vogler A.P."/>
        </authorList>
    </citation>
    <scope>NUCLEOTIDE SEQUENCE</scope>
</reference>
<organism evidence="15">
    <name type="scientific">Exallonyx sp. ZJUH_2016014</name>
    <dbReference type="NCBI Taxonomy" id="2491158"/>
    <lineage>
        <taxon>Eukaryota</taxon>
        <taxon>Metazoa</taxon>
        <taxon>Ecdysozoa</taxon>
        <taxon>Arthropoda</taxon>
        <taxon>Hexapoda</taxon>
        <taxon>Insecta</taxon>
        <taxon>Pterygota</taxon>
        <taxon>Neoptera</taxon>
        <taxon>Endopterygota</taxon>
        <taxon>Hymenoptera</taxon>
        <taxon>Apocrita</taxon>
        <taxon>Proctotrupomorpha</taxon>
        <taxon>Proctotrupoidea</taxon>
        <taxon>Proctotrupidae</taxon>
        <taxon>Exallonyx</taxon>
    </lineage>
</organism>
<evidence type="ECO:0000256" key="3">
    <source>
        <dbReference type="ARBA" id="ARBA00006810"/>
    </source>
</evidence>
<dbReference type="GO" id="GO:0005743">
    <property type="term" value="C:mitochondrial inner membrane"/>
    <property type="evidence" value="ECO:0007669"/>
    <property type="project" value="UniProtKB-SubCell"/>
</dbReference>
<evidence type="ECO:0000256" key="8">
    <source>
        <dbReference type="ARBA" id="ARBA00022781"/>
    </source>
</evidence>
<dbReference type="Gene3D" id="1.20.120.220">
    <property type="entry name" value="ATP synthase, F0 complex, subunit A"/>
    <property type="match status" value="1"/>
</dbReference>
<dbReference type="Pfam" id="PF00119">
    <property type="entry name" value="ATP-synt_A"/>
    <property type="match status" value="1"/>
</dbReference>
<dbReference type="PANTHER" id="PTHR11410">
    <property type="entry name" value="ATP SYNTHASE SUBUNIT A"/>
    <property type="match status" value="1"/>
</dbReference>
<name>A0A3Q8UA20_9HYME</name>
<dbReference type="PRINTS" id="PR00123">
    <property type="entry name" value="ATPASEA"/>
</dbReference>
<dbReference type="NCBIfam" id="TIGR01131">
    <property type="entry name" value="ATP_synt_6_or_A"/>
    <property type="match status" value="1"/>
</dbReference>
<keyword evidence="5" id="KW-0813">Transport</keyword>
<evidence type="ECO:0000256" key="1">
    <source>
        <dbReference type="ARBA" id="ARBA00002070"/>
    </source>
</evidence>
<dbReference type="GO" id="GO:0045259">
    <property type="term" value="C:proton-transporting ATP synthase complex"/>
    <property type="evidence" value="ECO:0007669"/>
    <property type="project" value="UniProtKB-KW"/>
</dbReference>
<evidence type="ECO:0000256" key="2">
    <source>
        <dbReference type="ARBA" id="ARBA00004141"/>
    </source>
</evidence>
<comment type="subcellular location">
    <subcellularLocation>
        <location evidence="2">Membrane</location>
        <topology evidence="2">Multi-pass membrane protein</topology>
    </subcellularLocation>
    <subcellularLocation>
        <location evidence="13">Mitochondrion inner membrane</location>
        <topology evidence="13">Multi-pass membrane protein</topology>
    </subcellularLocation>
</comment>
<comment type="function">
    <text evidence="1">Mitochondrial membrane ATP synthase (F(1)F(0) ATP synthase or Complex V) produces ATP from ADP in the presence of a proton gradient across the membrane which is generated by electron transport complexes of the respiratory chain. F-type ATPases consist of two structural domains, F(1) - containing the extramembraneous catalytic core and F(0) - containing the membrane proton channel, linked together by a central stalk and a peripheral stalk. During catalysis, ATP synthesis in the catalytic domain of F(1) is coupled via a rotary mechanism of the central stalk subunits to proton translocation. Key component of the proton channel; it may play a direct role in the translocation of protons across the membrane.</text>
</comment>
<comment type="similarity">
    <text evidence="3">Belongs to the ATPase A chain family.</text>
</comment>
<dbReference type="EMBL" id="MG923495">
    <property type="protein sequence ID" value="AZL93235.1"/>
    <property type="molecule type" value="Genomic_DNA"/>
</dbReference>
<evidence type="ECO:0000256" key="6">
    <source>
        <dbReference type="ARBA" id="ARBA00022547"/>
    </source>
</evidence>
<keyword evidence="12" id="KW-0066">ATP synthesis</keyword>
<evidence type="ECO:0000256" key="10">
    <source>
        <dbReference type="ARBA" id="ARBA00023065"/>
    </source>
</evidence>
<sequence>MMMNLFSMFDSSTSMNYSLNWLMPMFLLLFLPIFFWVIPSRSLIILYKMIYLIKMEINIILSKKINMLNTLMPTSMFMMILINNLMGMPPYTYTITSQMPFTMAMSFTFWMTTMIYSMMNFMNSMLAHLVPMGTPSMLMPFMVLIELTSALIRPITLSIRLSANIIAGHLLMTLFSSIFSLLTFKTLPILIFAQTTLLTLELAVAMIQAYVFMILITLYIAEIY</sequence>
<accession>A0A3Q8UA20</accession>
<evidence type="ECO:0000256" key="13">
    <source>
        <dbReference type="RuleBase" id="RU004450"/>
    </source>
</evidence>
<feature type="transmembrane region" description="Helical" evidence="14">
    <location>
        <begin position="125"/>
        <end position="145"/>
    </location>
</feature>
<evidence type="ECO:0000313" key="15">
    <source>
        <dbReference type="EMBL" id="AZL93235.1"/>
    </source>
</evidence>
<keyword evidence="9 14" id="KW-1133">Transmembrane helix</keyword>
<feature type="transmembrane region" description="Helical" evidence="14">
    <location>
        <begin position="157"/>
        <end position="182"/>
    </location>
</feature>
<dbReference type="InterPro" id="IPR035908">
    <property type="entry name" value="F0_ATP_A_sf"/>
</dbReference>
<gene>
    <name evidence="15" type="primary">atp6</name>
</gene>
<dbReference type="InterPro" id="IPR000568">
    <property type="entry name" value="ATP_synth_F0_asu"/>
</dbReference>
<dbReference type="CDD" id="cd00310">
    <property type="entry name" value="ATP-synt_Fo_a_6"/>
    <property type="match status" value="1"/>
</dbReference>
<feature type="transmembrane region" description="Helical" evidence="14">
    <location>
        <begin position="66"/>
        <end position="87"/>
    </location>
</feature>
<dbReference type="PANTHER" id="PTHR11410:SF0">
    <property type="entry name" value="ATP SYNTHASE SUBUNIT A"/>
    <property type="match status" value="1"/>
</dbReference>
<dbReference type="PROSITE" id="PS00449">
    <property type="entry name" value="ATPASE_A"/>
    <property type="match status" value="1"/>
</dbReference>
<keyword evidence="11 14" id="KW-0472">Membrane</keyword>
<dbReference type="SUPFAM" id="SSF81336">
    <property type="entry name" value="F1F0 ATP synthase subunit A"/>
    <property type="match status" value="1"/>
</dbReference>
<evidence type="ECO:0000256" key="11">
    <source>
        <dbReference type="ARBA" id="ARBA00023136"/>
    </source>
</evidence>
<feature type="transmembrane region" description="Helical" evidence="14">
    <location>
        <begin position="202"/>
        <end position="221"/>
    </location>
</feature>
<keyword evidence="6" id="KW-0138">CF(0)</keyword>
<proteinExistence type="inferred from homology"/>
<geneLocation type="mitochondrion" evidence="15"/>
<evidence type="ECO:0000256" key="14">
    <source>
        <dbReference type="SAM" id="Phobius"/>
    </source>
</evidence>
<dbReference type="GO" id="GO:0046933">
    <property type="term" value="F:proton-transporting ATP synthase activity, rotational mechanism"/>
    <property type="evidence" value="ECO:0007669"/>
    <property type="project" value="TreeGrafter"/>
</dbReference>
<keyword evidence="15" id="KW-0496">Mitochondrion</keyword>
<evidence type="ECO:0000256" key="4">
    <source>
        <dbReference type="ARBA" id="ARBA00011648"/>
    </source>
</evidence>
<dbReference type="AlphaFoldDB" id="A0A3Q8UA20"/>
<dbReference type="InterPro" id="IPR045083">
    <property type="entry name" value="ATP_synth_F0_asu_bact/mt"/>
</dbReference>
<evidence type="ECO:0000256" key="7">
    <source>
        <dbReference type="ARBA" id="ARBA00022692"/>
    </source>
</evidence>
<keyword evidence="8" id="KW-0375">Hydrogen ion transport</keyword>
<keyword evidence="7 14" id="KW-0812">Transmembrane</keyword>
<keyword evidence="10" id="KW-0406">Ion transport</keyword>
<evidence type="ECO:0000256" key="5">
    <source>
        <dbReference type="ARBA" id="ARBA00022448"/>
    </source>
</evidence>
<evidence type="ECO:0000256" key="9">
    <source>
        <dbReference type="ARBA" id="ARBA00022989"/>
    </source>
</evidence>
<protein>
    <recommendedName>
        <fullName evidence="13">ATP synthase subunit a</fullName>
    </recommendedName>
</protein>
<dbReference type="InterPro" id="IPR023011">
    <property type="entry name" value="ATP_synth_F0_asu_AS"/>
</dbReference>
<comment type="subunit">
    <text evidence="4">F-type ATPases have 2 components, CF(1) - the catalytic core - and CF(0) - the membrane proton channel. CF(1) has five subunits: alpha(3), beta(3), gamma(1), delta(1), epsilon(1). CF(0) has three main subunits: a, b and c.</text>
</comment>